<accession>L7VUY6</accession>
<evidence type="ECO:0000256" key="1">
    <source>
        <dbReference type="SAM" id="Phobius"/>
    </source>
</evidence>
<keyword evidence="1" id="KW-0812">Transmembrane</keyword>
<evidence type="ECO:0000313" key="2">
    <source>
        <dbReference type="EMBL" id="AGC71101.1"/>
    </source>
</evidence>
<dbReference type="AlphaFoldDB" id="L7VUY6"/>
<dbReference type="EMBL" id="JX649862">
    <property type="protein sequence ID" value="AGC71101.1"/>
    <property type="molecule type" value="Genomic_DNA"/>
</dbReference>
<protein>
    <submittedName>
        <fullName evidence="2">Uncharacterized protein</fullName>
    </submittedName>
</protein>
<feature type="transmembrane region" description="Helical" evidence="1">
    <location>
        <begin position="25"/>
        <end position="43"/>
    </location>
</feature>
<proteinExistence type="predicted"/>
<reference evidence="2" key="1">
    <citation type="submission" date="2012-09" db="EMBL/GenBank/DDBJ databases">
        <title>Metagenomic Characterization of a Microbial Community in Wastewater Detects High Levels of Antibiotic Resistance.</title>
        <authorList>
            <person name="Abrams M."/>
            <person name="Caldwell A."/>
            <person name="Vandaei E."/>
            <person name="Lee W."/>
            <person name="Perrott J."/>
            <person name="Khan S.Y."/>
            <person name="Ta J."/>
            <person name="Romero D."/>
            <person name="Nguyen V."/>
            <person name="Pourmand N."/>
            <person name="Ouverney C.C."/>
        </authorList>
    </citation>
    <scope>NUCLEOTIDE SEQUENCE</scope>
</reference>
<keyword evidence="1" id="KW-0472">Membrane</keyword>
<sequence>MGLELIPNPLQSDAMNSNEARDTPGRLLLLWTALFAMVVLFSWRVHLGRRQFDWVEYPTALGDQKLYTQMLGTNDFFEPSVKFPKEEKGVFRRMFSPIKRQDEKMAKVALDSTGSHFVYAAESEKKKPLRYFLKQGENAYIEFGARKYYPANPEIAPAPKAIPYLPNEAGKNGSH</sequence>
<keyword evidence="1" id="KW-1133">Transmembrane helix</keyword>
<organism evidence="2">
    <name type="scientific">uncultured bacterium A1Q1_fos_2067</name>
    <dbReference type="NCBI Taxonomy" id="1256560"/>
    <lineage>
        <taxon>Bacteria</taxon>
        <taxon>environmental samples</taxon>
    </lineage>
</organism>
<name>L7VUY6_9BACT</name>